<keyword evidence="2" id="KW-1185">Reference proteome</keyword>
<dbReference type="EMBL" id="AACB03000005">
    <property type="protein sequence ID" value="KAE8301497.1"/>
    <property type="molecule type" value="Genomic_DNA"/>
</dbReference>
<dbReference type="AlphaFoldDB" id="D3KHG0"/>
<gene>
    <name evidence="1" type="ORF">GL50803_00112235</name>
</gene>
<dbReference type="HOGENOM" id="CLU_371088_0_0_1"/>
<evidence type="ECO:0000313" key="1">
    <source>
        <dbReference type="EMBL" id="KAE8301497.1"/>
    </source>
</evidence>
<reference evidence="1 2" key="1">
    <citation type="journal article" date="2007" name="Science">
        <title>Genomic minimalism in the early diverging intestinal parasite Giardia lamblia.</title>
        <authorList>
            <person name="Morrison H.G."/>
            <person name="McArthur A.G."/>
            <person name="Gillin F.D."/>
            <person name="Aley S.B."/>
            <person name="Adam R.D."/>
            <person name="Olsen G.J."/>
            <person name="Best A.A."/>
            <person name="Cande W.Z."/>
            <person name="Chen F."/>
            <person name="Cipriano M.J."/>
            <person name="Davids B.J."/>
            <person name="Dawson S.C."/>
            <person name="Elmendorf H.G."/>
            <person name="Hehl A.B."/>
            <person name="Holder M.E."/>
            <person name="Huse S.M."/>
            <person name="Kim U.U."/>
            <person name="Lasek-Nesselquist E."/>
            <person name="Manning G."/>
            <person name="Nigam A."/>
            <person name="Nixon J.E."/>
            <person name="Palm D."/>
            <person name="Passamaneck N.E."/>
            <person name="Prabhu A."/>
            <person name="Reich C.I."/>
            <person name="Reiner D.S."/>
            <person name="Samuelson J."/>
            <person name="Svard S.G."/>
            <person name="Sogin M.L."/>
        </authorList>
    </citation>
    <scope>NUCLEOTIDE SEQUENCE [LARGE SCALE GENOMIC DNA]</scope>
    <source>
        <strain evidence="1 2">WB C6</strain>
    </source>
</reference>
<protein>
    <submittedName>
        <fullName evidence="1">Uncharacterized protein</fullName>
    </submittedName>
</protein>
<comment type="caution">
    <text evidence="1">The sequence shown here is derived from an EMBL/GenBank/DDBJ whole genome shotgun (WGS) entry which is preliminary data.</text>
</comment>
<dbReference type="OMA" id="PICLFDY"/>
<name>D3KHG0_GIAIC</name>
<evidence type="ECO:0000313" key="2">
    <source>
        <dbReference type="Proteomes" id="UP000001548"/>
    </source>
</evidence>
<sequence>MDVWGGTLGALGEAGSWPAVYLLASYLQATRGPEGPRWALYALQAVLSDTRLQVSPVLAELESRSDEYRREISLFLEQGKPLQIDLHVPWVVMSVILCLETNLWATKDHPDPINQESCYTVISRNLSFASISFGHIRGHLQDEATATLNSASELLDVAIWISNFMLYLSESLLKLSYYNSDCAELYIGEPTHQSEPMSHVDMQSLQEANCESRGKELTVTQPSEASFLDLLTRCKDLYIIAESIRSTIFVRLRDLQFDPPLALQLMTHLFWAPGQSFEDGVYGAKKIYNRLQGLTAVSLSQVSTSDGNFVSLESLQQECSNHAAYYNSDQLVASQLACLKVLQLLELAPVLSVRPASIKRLQRLFLSSLRVLEAHKHQEITESVLQQTESFSVLAELAGIHRRGPPRPVAYLRLFFYKAVLNYYCNTPQKDLYDIILCNLDSTSIRDMNRIESTDIQAVLLSINEYAGVLLKTVETCITNICTDDRADPEIELAGHIDSLSGLLICLPCRPDPFADLIALTNSTISLLYYYEELRLQNIQYVISFTRNLFFKIAIQKLRKLFVKLVKLYALILNLGYPAAQLETECFQERTSRLLARKLQGQSRVDHQFIAKEAIQHAKVLVLSYYNEDEPGFSFATLAKTVSFMIVESANDASLQESLQCILFYLMMETPICLFDYIMTARIIRELHADLVSANNIEILLSTSKGLFTHFDHDTILNRFGNVSGDMQSHLSTTYSELLLALVLCSEVFL</sequence>
<proteinExistence type="predicted"/>
<accession>D3KHG0</accession>
<dbReference type="VEuPathDB" id="GiardiaDB:GL50803_112235"/>
<organism evidence="1 2">
    <name type="scientific">Giardia intestinalis (strain ATCC 50803 / WB clone C6)</name>
    <name type="common">Giardia lamblia</name>
    <dbReference type="NCBI Taxonomy" id="184922"/>
    <lineage>
        <taxon>Eukaryota</taxon>
        <taxon>Metamonada</taxon>
        <taxon>Diplomonadida</taxon>
        <taxon>Hexamitidae</taxon>
        <taxon>Giardiinae</taxon>
        <taxon>Giardia</taxon>
    </lineage>
</organism>
<dbReference type="Proteomes" id="UP000001548">
    <property type="component" value="Unassembled WGS sequence"/>
</dbReference>